<reference evidence="14" key="1">
    <citation type="journal article" date="2019" name="Int. J. Syst. Evol. Microbiol.">
        <title>The Global Catalogue of Microorganisms (GCM) 10K type strain sequencing project: providing services to taxonomists for standard genome sequencing and annotation.</title>
        <authorList>
            <consortium name="The Broad Institute Genomics Platform"/>
            <consortium name="The Broad Institute Genome Sequencing Center for Infectious Disease"/>
            <person name="Wu L."/>
            <person name="Ma J."/>
        </authorList>
    </citation>
    <scope>NUCLEOTIDE SEQUENCE [LARGE SCALE GENOMIC DNA]</scope>
    <source>
        <strain evidence="14">CCUG 55585</strain>
    </source>
</reference>
<accession>A0ABW2YGM1</accession>
<keyword evidence="5 12" id="KW-0813">Transport</keyword>
<comment type="caution">
    <text evidence="13">The sequence shown here is derived from an EMBL/GenBank/DDBJ whole genome shotgun (WGS) entry which is preliminary data.</text>
</comment>
<dbReference type="NCBIfam" id="TIGR03141">
    <property type="entry name" value="cytochro_ccmD"/>
    <property type="match status" value="1"/>
</dbReference>
<evidence type="ECO:0000256" key="1">
    <source>
        <dbReference type="ARBA" id="ARBA00002442"/>
    </source>
</evidence>
<comment type="similarity">
    <text evidence="3 12">Belongs to the CcmD/CycX/HelD family.</text>
</comment>
<dbReference type="Proteomes" id="UP001597110">
    <property type="component" value="Unassembled WGS sequence"/>
</dbReference>
<dbReference type="EMBL" id="JBHTIF010000007">
    <property type="protein sequence ID" value="MFD0727682.1"/>
    <property type="molecule type" value="Genomic_DNA"/>
</dbReference>
<evidence type="ECO:0000313" key="13">
    <source>
        <dbReference type="EMBL" id="MFD0727682.1"/>
    </source>
</evidence>
<evidence type="ECO:0000313" key="14">
    <source>
        <dbReference type="Proteomes" id="UP001597110"/>
    </source>
</evidence>
<keyword evidence="8 12" id="KW-0812">Transmembrane</keyword>
<comment type="subcellular location">
    <subcellularLocation>
        <location evidence="2 12">Cell inner membrane</location>
        <topology evidence="2 12">Single-pass membrane protein</topology>
    </subcellularLocation>
</comment>
<evidence type="ECO:0000256" key="2">
    <source>
        <dbReference type="ARBA" id="ARBA00004377"/>
    </source>
</evidence>
<evidence type="ECO:0000256" key="3">
    <source>
        <dbReference type="ARBA" id="ARBA00008741"/>
    </source>
</evidence>
<evidence type="ECO:0000256" key="11">
    <source>
        <dbReference type="ARBA" id="ARBA00023136"/>
    </source>
</evidence>
<dbReference type="RefSeq" id="WP_137852481.1">
    <property type="nucleotide sequence ID" value="NZ_JBHTIF010000007.1"/>
</dbReference>
<keyword evidence="7 12" id="KW-0997">Cell inner membrane</keyword>
<proteinExistence type="inferred from homology"/>
<dbReference type="Pfam" id="PF04995">
    <property type="entry name" value="CcmD"/>
    <property type="match status" value="1"/>
</dbReference>
<gene>
    <name evidence="13" type="primary">ccmD</name>
    <name evidence="13" type="ORF">ACFQ0E_18980</name>
</gene>
<evidence type="ECO:0000256" key="5">
    <source>
        <dbReference type="ARBA" id="ARBA00022448"/>
    </source>
</evidence>
<evidence type="ECO:0000256" key="9">
    <source>
        <dbReference type="ARBA" id="ARBA00022748"/>
    </source>
</evidence>
<sequence length="56" mass="6377">MTYLGYVVGAYAVFLVVMLWDMLAPALRIRRTLRDVLQRARRAAAKTAPTSTDLHR</sequence>
<keyword evidence="10 12" id="KW-1133">Transmembrane helix</keyword>
<evidence type="ECO:0000256" key="12">
    <source>
        <dbReference type="RuleBase" id="RU363101"/>
    </source>
</evidence>
<evidence type="ECO:0000256" key="10">
    <source>
        <dbReference type="ARBA" id="ARBA00022989"/>
    </source>
</evidence>
<name>A0ABW2YGM1_9GAMM</name>
<feature type="transmembrane region" description="Helical" evidence="12">
    <location>
        <begin position="6"/>
        <end position="24"/>
    </location>
</feature>
<keyword evidence="14" id="KW-1185">Reference proteome</keyword>
<evidence type="ECO:0000256" key="6">
    <source>
        <dbReference type="ARBA" id="ARBA00022475"/>
    </source>
</evidence>
<keyword evidence="6 12" id="KW-1003">Cell membrane</keyword>
<protein>
    <recommendedName>
        <fullName evidence="4 12">Heme exporter protein D</fullName>
    </recommendedName>
</protein>
<evidence type="ECO:0000256" key="7">
    <source>
        <dbReference type="ARBA" id="ARBA00022519"/>
    </source>
</evidence>
<organism evidence="13 14">
    <name type="scientific">Lysobacter brunescens</name>
    <dbReference type="NCBI Taxonomy" id="262323"/>
    <lineage>
        <taxon>Bacteria</taxon>
        <taxon>Pseudomonadati</taxon>
        <taxon>Pseudomonadota</taxon>
        <taxon>Gammaproteobacteria</taxon>
        <taxon>Lysobacterales</taxon>
        <taxon>Lysobacteraceae</taxon>
        <taxon>Lysobacter</taxon>
    </lineage>
</organism>
<keyword evidence="9 12" id="KW-0201">Cytochrome c-type biogenesis</keyword>
<evidence type="ECO:0000256" key="4">
    <source>
        <dbReference type="ARBA" id="ARBA00016461"/>
    </source>
</evidence>
<dbReference type="InterPro" id="IPR007078">
    <property type="entry name" value="Haem_export_protD_CcmD"/>
</dbReference>
<keyword evidence="11 12" id="KW-0472">Membrane</keyword>
<evidence type="ECO:0000256" key="8">
    <source>
        <dbReference type="ARBA" id="ARBA00022692"/>
    </source>
</evidence>
<comment type="function">
    <text evidence="1 12">Required for the export of heme to the periplasm for the biogenesis of c-type cytochromes.</text>
</comment>